<dbReference type="Gene3D" id="3.40.630.30">
    <property type="match status" value="1"/>
</dbReference>
<accession>A0A0K8QQZ2</accession>
<dbReference type="SUPFAM" id="SSF55729">
    <property type="entry name" value="Acyl-CoA N-acyltransferases (Nat)"/>
    <property type="match status" value="1"/>
</dbReference>
<feature type="domain" description="N-acetyltransferase" evidence="1">
    <location>
        <begin position="9"/>
        <end position="165"/>
    </location>
</feature>
<reference evidence="3" key="2">
    <citation type="submission" date="2015-08" db="EMBL/GenBank/DDBJ databases">
        <title>Complete DNA Sequence of Pseudomonas syringae pv. actinidiae, the Causal Agent of Kiwifruit Canker Disease.</title>
        <authorList>
            <person name="Rikkerink E.H.A."/>
            <person name="Fineran P.C."/>
        </authorList>
    </citation>
    <scope>NUCLEOTIDE SEQUENCE</scope>
    <source>
        <strain evidence="3">SkMP5</strain>
    </source>
</reference>
<keyword evidence="3" id="KW-0689">Ribosomal protein</keyword>
<dbReference type="InterPro" id="IPR000182">
    <property type="entry name" value="GNAT_dom"/>
</dbReference>
<name>A0A0K8QQZ2_9GAMM</name>
<dbReference type="OrthoDB" id="9798081at2"/>
<reference evidence="2" key="1">
    <citation type="submission" date="2015-03" db="EMBL/GenBank/DDBJ databases">
        <title>Draft genome sequence of Mizugakiibacter sediminis skMP5.</title>
        <authorList>
            <person name="Watanabe T."/>
            <person name="Kojima H."/>
            <person name="Fukui M."/>
        </authorList>
    </citation>
    <scope>NUCLEOTIDE SEQUENCE</scope>
    <source>
        <strain evidence="2">SkMP5</strain>
    </source>
</reference>
<dbReference type="EMBL" id="DF970260">
    <property type="protein sequence ID" value="GAP67333.1"/>
    <property type="molecule type" value="Genomic_DNA"/>
</dbReference>
<dbReference type="HOGENOM" id="CLU_013985_3_1_6"/>
<sequence>MLVVETERLTLRRFGYEDAAFVLELLNDPSFIENIADKGVRTLDDARAYLADGPIASYTRHGFGLWRVGLKGDDTPIGMCGLLKRDALDDPDIGYAFLPRYVGRGYAYEAAAATMALARGTFGLRRVVAIVNATNARSIGLLGKLGFAFEREVSLPHLEAPIPLYAAPL</sequence>
<dbReference type="EMBL" id="DF952378">
    <property type="protein sequence ID" value="GAN43650.1"/>
    <property type="molecule type" value="Genomic_DNA"/>
</dbReference>
<keyword evidence="3" id="KW-0808">Transferase</keyword>
<dbReference type="Proteomes" id="UP000253740">
    <property type="component" value="Unassembled WGS sequence"/>
</dbReference>
<protein>
    <submittedName>
        <fullName evidence="3">Acetyltransferase, including N-acetylases of ribosomal protein</fullName>
    </submittedName>
    <submittedName>
        <fullName evidence="2">N-acetyltransferase GCN5</fullName>
    </submittedName>
</protein>
<dbReference type="GO" id="GO:0005840">
    <property type="term" value="C:ribosome"/>
    <property type="evidence" value="ECO:0007669"/>
    <property type="project" value="UniProtKB-KW"/>
</dbReference>
<dbReference type="GO" id="GO:0016747">
    <property type="term" value="F:acyltransferase activity, transferring groups other than amino-acyl groups"/>
    <property type="evidence" value="ECO:0007669"/>
    <property type="project" value="InterPro"/>
</dbReference>
<dbReference type="RefSeq" id="WP_062537883.1">
    <property type="nucleotide sequence ID" value="NZ_DF970260.1"/>
</dbReference>
<dbReference type="InterPro" id="IPR016181">
    <property type="entry name" value="Acyl_CoA_acyltransferase"/>
</dbReference>
<keyword evidence="4" id="KW-1185">Reference proteome</keyword>
<proteinExistence type="predicted"/>
<organism evidence="3">
    <name type="scientific">Mizugakiibacter sediminis</name>
    <dbReference type="NCBI Taxonomy" id="1475481"/>
    <lineage>
        <taxon>Bacteria</taxon>
        <taxon>Pseudomonadati</taxon>
        <taxon>Pseudomonadota</taxon>
        <taxon>Gammaproteobacteria</taxon>
        <taxon>Lysobacterales</taxon>
        <taxon>Rhodanobacteraceae</taxon>
        <taxon>Mizugakiibacter</taxon>
    </lineage>
</organism>
<evidence type="ECO:0000313" key="3">
    <source>
        <dbReference type="EMBL" id="GAP67333.1"/>
    </source>
</evidence>
<dbReference type="AlphaFoldDB" id="A0A0K8QQZ2"/>
<evidence type="ECO:0000313" key="2">
    <source>
        <dbReference type="EMBL" id="GAN43650.1"/>
    </source>
</evidence>
<dbReference type="PANTHER" id="PTHR43792:SF1">
    <property type="entry name" value="N-ACETYLTRANSFERASE DOMAIN-CONTAINING PROTEIN"/>
    <property type="match status" value="1"/>
</dbReference>
<dbReference type="PROSITE" id="PS51186">
    <property type="entry name" value="GNAT"/>
    <property type="match status" value="1"/>
</dbReference>
<keyword evidence="3" id="KW-0687">Ribonucleoprotein</keyword>
<evidence type="ECO:0000259" key="1">
    <source>
        <dbReference type="PROSITE" id="PS51186"/>
    </source>
</evidence>
<dbReference type="STRING" id="1475481.GCA_000953855_02707"/>
<evidence type="ECO:0000313" key="4">
    <source>
        <dbReference type="Proteomes" id="UP000253740"/>
    </source>
</evidence>
<dbReference type="PANTHER" id="PTHR43792">
    <property type="entry name" value="GNAT FAMILY, PUTATIVE (AFU_ORTHOLOGUE AFUA_3G00765)-RELATED-RELATED"/>
    <property type="match status" value="1"/>
</dbReference>
<dbReference type="Pfam" id="PF13302">
    <property type="entry name" value="Acetyltransf_3"/>
    <property type="match status" value="1"/>
</dbReference>
<gene>
    <name evidence="2" type="ORF">MBSD_0159</name>
    <name evidence="3" type="ORF">MBSD_n2654</name>
</gene>
<dbReference type="InterPro" id="IPR051531">
    <property type="entry name" value="N-acetyltransferase"/>
</dbReference>